<dbReference type="GO" id="GO:0043065">
    <property type="term" value="P:positive regulation of apoptotic process"/>
    <property type="evidence" value="ECO:0007669"/>
    <property type="project" value="TreeGrafter"/>
</dbReference>
<feature type="compositionally biased region" description="Low complexity" evidence="2">
    <location>
        <begin position="29"/>
        <end position="41"/>
    </location>
</feature>
<feature type="compositionally biased region" description="Polar residues" evidence="2">
    <location>
        <begin position="163"/>
        <end position="192"/>
    </location>
</feature>
<dbReference type="Ensembl" id="ENSLLET00000034808.1">
    <property type="protein sequence ID" value="ENSLLEP00000033533.1"/>
    <property type="gene ID" value="ENSLLEG00000021225.1"/>
</dbReference>
<feature type="region of interest" description="Disordered" evidence="2">
    <location>
        <begin position="26"/>
        <end position="192"/>
    </location>
</feature>
<dbReference type="AlphaFoldDB" id="A0A8C5Q7S1"/>
<dbReference type="GO" id="GO:0006915">
    <property type="term" value="P:apoptotic process"/>
    <property type="evidence" value="ECO:0007669"/>
    <property type="project" value="InterPro"/>
</dbReference>
<keyword evidence="1" id="KW-0175">Coiled coil</keyword>
<reference evidence="3" key="2">
    <citation type="submission" date="2025-09" db="UniProtKB">
        <authorList>
            <consortium name="Ensembl"/>
        </authorList>
    </citation>
    <scope>IDENTIFICATION</scope>
</reference>
<dbReference type="InterPro" id="IPR026117">
    <property type="entry name" value="Par-4"/>
</dbReference>
<protein>
    <recommendedName>
        <fullName evidence="5">PRKC apoptosis WT1 regulator protein</fullName>
    </recommendedName>
</protein>
<organism evidence="3 4">
    <name type="scientific">Leptobrachium leishanense</name>
    <name type="common">Leishan spiny toad</name>
    <dbReference type="NCBI Taxonomy" id="445787"/>
    <lineage>
        <taxon>Eukaryota</taxon>
        <taxon>Metazoa</taxon>
        <taxon>Chordata</taxon>
        <taxon>Craniata</taxon>
        <taxon>Vertebrata</taxon>
        <taxon>Euteleostomi</taxon>
        <taxon>Amphibia</taxon>
        <taxon>Batrachia</taxon>
        <taxon>Anura</taxon>
        <taxon>Pelobatoidea</taxon>
        <taxon>Megophryidae</taxon>
        <taxon>Leptobrachium</taxon>
    </lineage>
</organism>
<sequence>MSRETKSSSSEPVPFLEEWRARRERMRLRSSSSSFYSSKSVESSHLHQEGDLQTLHDKQDQSKSPVEGRSTETTTTKLYLQGDAGAEKNEATSLKSKEKKGSTQKKHRTQIEKRKLREKRRPTGVVNVSSWDDPDENQDHAGDNEGNRENTTDQEQKKALGNCPNSLSSRTDTDLNAQSQDNSKNGHLSRQSWMEELQKAVIEKREDNHKLNAELSDRDGALLKLQNEIKTVTQKMRRAEDENKTLKDENKKLLKIMGQLAS</sequence>
<feature type="compositionally biased region" description="Basic and acidic residues" evidence="2">
    <location>
        <begin position="42"/>
        <end position="61"/>
    </location>
</feature>
<name>A0A8C5Q7S1_9ANUR</name>
<evidence type="ECO:0000256" key="1">
    <source>
        <dbReference type="SAM" id="Coils"/>
    </source>
</evidence>
<dbReference type="Proteomes" id="UP000694569">
    <property type="component" value="Unplaced"/>
</dbReference>
<keyword evidence="4" id="KW-1185">Reference proteome</keyword>
<feature type="coiled-coil region" evidence="1">
    <location>
        <begin position="194"/>
        <end position="256"/>
    </location>
</feature>
<feature type="compositionally biased region" description="Basic and acidic residues" evidence="2">
    <location>
        <begin position="137"/>
        <end position="158"/>
    </location>
</feature>
<feature type="compositionally biased region" description="Basic and acidic residues" evidence="2">
    <location>
        <begin position="85"/>
        <end position="101"/>
    </location>
</feature>
<proteinExistence type="predicted"/>
<dbReference type="PANTHER" id="PTHR15093:SF1">
    <property type="entry name" value="PRKC APOPTOSIS WT1 REGULATOR PROTEIN"/>
    <property type="match status" value="1"/>
</dbReference>
<dbReference type="PANTHER" id="PTHR15093">
    <property type="entry name" value="PROSTATE APOPTOSIS RESPONSE PROTEIN PAR-4"/>
    <property type="match status" value="1"/>
</dbReference>
<evidence type="ECO:0000313" key="3">
    <source>
        <dbReference type="Ensembl" id="ENSLLEP00000033533.1"/>
    </source>
</evidence>
<evidence type="ECO:0000313" key="4">
    <source>
        <dbReference type="Proteomes" id="UP000694569"/>
    </source>
</evidence>
<evidence type="ECO:0008006" key="5">
    <source>
        <dbReference type="Google" id="ProtNLM"/>
    </source>
</evidence>
<accession>A0A8C5Q7S1</accession>
<dbReference type="OrthoDB" id="6286739at2759"/>
<reference evidence="3" key="1">
    <citation type="submission" date="2025-08" db="UniProtKB">
        <authorList>
            <consortium name="Ensembl"/>
        </authorList>
    </citation>
    <scope>IDENTIFICATION</scope>
</reference>
<evidence type="ECO:0000256" key="2">
    <source>
        <dbReference type="SAM" id="MobiDB-lite"/>
    </source>
</evidence>
<dbReference type="GO" id="GO:0005737">
    <property type="term" value="C:cytoplasm"/>
    <property type="evidence" value="ECO:0007669"/>
    <property type="project" value="TreeGrafter"/>
</dbReference>